<accession>A0ABR2J4I6</accession>
<evidence type="ECO:0000256" key="2">
    <source>
        <dbReference type="ARBA" id="ARBA00022553"/>
    </source>
</evidence>
<dbReference type="SUPFAM" id="SSF51735">
    <property type="entry name" value="NAD(P)-binding Rossmann-fold domains"/>
    <property type="match status" value="1"/>
</dbReference>
<dbReference type="CDD" id="cd05235">
    <property type="entry name" value="SDR_e1"/>
    <property type="match status" value="1"/>
</dbReference>
<dbReference type="InterPro" id="IPR000873">
    <property type="entry name" value="AMP-dep_synth/lig_dom"/>
</dbReference>
<dbReference type="Gene3D" id="3.40.50.980">
    <property type="match status" value="2"/>
</dbReference>
<dbReference type="PROSITE" id="PS50075">
    <property type="entry name" value="CARRIER"/>
    <property type="match status" value="1"/>
</dbReference>
<dbReference type="InterPro" id="IPR013120">
    <property type="entry name" value="FAR_NAD-bd"/>
</dbReference>
<dbReference type="InterPro" id="IPR009081">
    <property type="entry name" value="PP-bd_ACP"/>
</dbReference>
<evidence type="ECO:0000256" key="3">
    <source>
        <dbReference type="ARBA" id="ARBA00029454"/>
    </source>
</evidence>
<reference evidence="5 6" key="1">
    <citation type="journal article" date="2024" name="IMA Fungus">
        <title>Apiospora arundinis, a panoply of carbohydrate-active enzymes and secondary metabolites.</title>
        <authorList>
            <person name="Sorensen T."/>
            <person name="Petersen C."/>
            <person name="Muurmann A.T."/>
            <person name="Christiansen J.V."/>
            <person name="Brundto M.L."/>
            <person name="Overgaard C.K."/>
            <person name="Boysen A.T."/>
            <person name="Wollenberg R.D."/>
            <person name="Larsen T.O."/>
            <person name="Sorensen J.L."/>
            <person name="Nielsen K.L."/>
            <person name="Sondergaard T.E."/>
        </authorList>
    </citation>
    <scope>NUCLEOTIDE SEQUENCE [LARGE SCALE GENOMIC DNA]</scope>
    <source>
        <strain evidence="5 6">AAU 773</strain>
    </source>
</reference>
<sequence length="1027" mass="113169">MPGSAEYDIGSLVALAANHYGDRDAIVTDTITVTFRSLHLRAMDVASRLVQHGVDFQDTVGILTSFGLCHIVAQLGVVYAGGTCLPLDPQSLDEDLKTQLQTANATCLLVDDSTKGRQLPVQSVASVDDMGVYNPGKVPQNVPVSVQPSYRSHILFTSGTTGTPKAVQVPATGIVRIARDPICKTFGGQDMVGHLNNPCFDVSLIDIWVSLINGTTIVVLDRRELLSPEVFAASFKRSRITYAFIPTALFHMIALPCPTAFSDFRTVLVGGEAPSVHACKTVLQNGPPGQLINGYGPAECTILALGHQVNPEDFKTDHIPMGEPLRQTLAYILDDALEPVTGEAEGELYLGGDGLSSGYLGNPAATQDAFVMVTGLSEEPIQLYRTGDLARRDSAGQMIWLGRKDREVKVAGYRVSLDVIEAEIMHTGLVNSAVAMKMDPPGSNTSVLVACFTWLPAKGGINNLRAAIKVRLPKYMVPQLVEFEEMPMTRHGKVDRQTTMKALMDKLQRRHFNKIDERPQDPNSTEAKLKSIWSQVLLTIPEDDIHSDTNFFDVGATSLQVPALMHAIYDIFGIRLPARAVYEQPSLRDLGQAIQAHGIKPSCDQNHEVDNIRQTLKHDATVLWKEIPIPQQPPVDWLSTEEGNVFLTGATGFIGAFSLVELLRMPQVKTIRCLVRADRTQTAFSKLFRNLAKYHLEKCLDNKMLRSKIVVVPGDLSQARLGLTDPDFAELAGWTSIVFHFAAQVNYVEPYAAARAANVLGTLNILRLVAEGKPKSLHYSSTISAYGPTGLIRNEVSLIREDERLAPQIEKVIPYEMGYGQSQWVADELIVNLLSRGFPVVVYRCGYVLCDSHSGVGNADDFVSRLLTDCIKLGIYPLLPGQREELIPVDFVASCIREIAMTKPIGRAYHIVPHINSSMDMNTLFELTGRSAGCKLSGVEYAYWVENLRAHLRDGGQLRLEPLLPMLEEKVLGDKTRVECYEGMARFKRDNTVGALREADKLELLDKSTVDESRLKAYVEFLRSQEY</sequence>
<dbReference type="SUPFAM" id="SSF56801">
    <property type="entry name" value="Acetyl-CoA synthetase-like"/>
    <property type="match status" value="1"/>
</dbReference>
<dbReference type="InterPro" id="IPR020806">
    <property type="entry name" value="PKS_PP-bd"/>
</dbReference>
<dbReference type="InterPro" id="IPR036291">
    <property type="entry name" value="NAD(P)-bd_dom_sf"/>
</dbReference>
<dbReference type="Gene3D" id="3.30.300.30">
    <property type="match status" value="1"/>
</dbReference>
<dbReference type="PANTHER" id="PTHR44845">
    <property type="entry name" value="CARRIER DOMAIN-CONTAINING PROTEIN"/>
    <property type="match status" value="1"/>
</dbReference>
<dbReference type="Pfam" id="PF00501">
    <property type="entry name" value="AMP-binding"/>
    <property type="match status" value="1"/>
</dbReference>
<evidence type="ECO:0000313" key="5">
    <source>
        <dbReference type="EMBL" id="KAK8872347.1"/>
    </source>
</evidence>
<dbReference type="Pfam" id="PF00550">
    <property type="entry name" value="PP-binding"/>
    <property type="match status" value="1"/>
</dbReference>
<dbReference type="NCBIfam" id="TIGR01746">
    <property type="entry name" value="Thioester-redct"/>
    <property type="match status" value="1"/>
</dbReference>
<evidence type="ECO:0000313" key="6">
    <source>
        <dbReference type="Proteomes" id="UP001390339"/>
    </source>
</evidence>
<dbReference type="Gene3D" id="2.30.38.10">
    <property type="entry name" value="Luciferase, Domain 3"/>
    <property type="match status" value="1"/>
</dbReference>
<dbReference type="PANTHER" id="PTHR44845:SF6">
    <property type="entry name" value="BETA-ALANINE-ACTIVATING ENZYME"/>
    <property type="match status" value="1"/>
</dbReference>
<dbReference type="PROSITE" id="PS00455">
    <property type="entry name" value="AMP_BINDING"/>
    <property type="match status" value="1"/>
</dbReference>
<dbReference type="Proteomes" id="UP001390339">
    <property type="component" value="Unassembled WGS sequence"/>
</dbReference>
<organism evidence="5 6">
    <name type="scientific">Apiospora arundinis</name>
    <dbReference type="NCBI Taxonomy" id="335852"/>
    <lineage>
        <taxon>Eukaryota</taxon>
        <taxon>Fungi</taxon>
        <taxon>Dikarya</taxon>
        <taxon>Ascomycota</taxon>
        <taxon>Pezizomycotina</taxon>
        <taxon>Sordariomycetes</taxon>
        <taxon>Xylariomycetidae</taxon>
        <taxon>Amphisphaeriales</taxon>
        <taxon>Apiosporaceae</taxon>
        <taxon>Apiospora</taxon>
    </lineage>
</organism>
<evidence type="ECO:0000259" key="4">
    <source>
        <dbReference type="PROSITE" id="PS50075"/>
    </source>
</evidence>
<dbReference type="InterPro" id="IPR045851">
    <property type="entry name" value="AMP-bd_C_sf"/>
</dbReference>
<dbReference type="InterPro" id="IPR036736">
    <property type="entry name" value="ACP-like_sf"/>
</dbReference>
<keyword evidence="1" id="KW-0596">Phosphopantetheine</keyword>
<protein>
    <submittedName>
        <fullName evidence="5">Non-ribosomal peptide synthetase</fullName>
    </submittedName>
</protein>
<dbReference type="InterPro" id="IPR010080">
    <property type="entry name" value="Thioester_reductase-like_dom"/>
</dbReference>
<dbReference type="Gene3D" id="1.10.1200.10">
    <property type="entry name" value="ACP-like"/>
    <property type="match status" value="1"/>
</dbReference>
<comment type="caution">
    <text evidence="5">The sequence shown here is derived from an EMBL/GenBank/DDBJ whole genome shotgun (WGS) entry which is preliminary data.</text>
</comment>
<dbReference type="EMBL" id="JAPCWZ010000003">
    <property type="protein sequence ID" value="KAK8872347.1"/>
    <property type="molecule type" value="Genomic_DNA"/>
</dbReference>
<dbReference type="InterPro" id="IPR020845">
    <property type="entry name" value="AMP-binding_CS"/>
</dbReference>
<dbReference type="Pfam" id="PF07993">
    <property type="entry name" value="NAD_binding_4"/>
    <property type="match status" value="1"/>
</dbReference>
<proteinExistence type="inferred from homology"/>
<keyword evidence="6" id="KW-1185">Reference proteome</keyword>
<dbReference type="SUPFAM" id="SSF47336">
    <property type="entry name" value="ACP-like"/>
    <property type="match status" value="1"/>
</dbReference>
<name>A0ABR2J4I6_9PEZI</name>
<gene>
    <name evidence="5" type="ORF">PGQ11_002861</name>
</gene>
<dbReference type="SMART" id="SM00823">
    <property type="entry name" value="PKS_PP"/>
    <property type="match status" value="1"/>
</dbReference>
<dbReference type="Gene3D" id="3.40.50.720">
    <property type="entry name" value="NAD(P)-binding Rossmann-like Domain"/>
    <property type="match status" value="1"/>
</dbReference>
<comment type="similarity">
    <text evidence="3">Belongs to the NRP synthetase family.</text>
</comment>
<evidence type="ECO:0000256" key="1">
    <source>
        <dbReference type="ARBA" id="ARBA00022450"/>
    </source>
</evidence>
<keyword evidence="2" id="KW-0597">Phosphoprotein</keyword>
<feature type="domain" description="Carrier" evidence="4">
    <location>
        <begin position="520"/>
        <end position="598"/>
    </location>
</feature>